<proteinExistence type="predicted"/>
<evidence type="ECO:0000313" key="3">
    <source>
        <dbReference type="Proteomes" id="UP000198901"/>
    </source>
</evidence>
<dbReference type="OrthoDB" id="9872216at2"/>
<protein>
    <submittedName>
        <fullName evidence="2">Uncharacterized protein</fullName>
    </submittedName>
</protein>
<sequence length="144" mass="15410">MSKPTTKGSFLARNFPTLFGLLNSKEVDQAAFAAIEKEAETALAASQEAGLEAELEDPEGDPDDEEEENAASAAQASQTAQLIAENAALKKENERYKAAQAQEAAAGRVTPQEDASTRRKPETQKLAANDPMGMALAHWAKNHK</sequence>
<dbReference type="Proteomes" id="UP000198901">
    <property type="component" value="Unassembled WGS sequence"/>
</dbReference>
<feature type="region of interest" description="Disordered" evidence="1">
    <location>
        <begin position="93"/>
        <end position="132"/>
    </location>
</feature>
<gene>
    <name evidence="2" type="ORF">SAMN04488090_3377</name>
</gene>
<organism evidence="2 3">
    <name type="scientific">Siphonobacter aquaeclarae</name>
    <dbReference type="NCBI Taxonomy" id="563176"/>
    <lineage>
        <taxon>Bacteria</taxon>
        <taxon>Pseudomonadati</taxon>
        <taxon>Bacteroidota</taxon>
        <taxon>Cytophagia</taxon>
        <taxon>Cytophagales</taxon>
        <taxon>Cytophagaceae</taxon>
        <taxon>Siphonobacter</taxon>
    </lineage>
</organism>
<reference evidence="2 3" key="1">
    <citation type="submission" date="2016-10" db="EMBL/GenBank/DDBJ databases">
        <authorList>
            <person name="de Groot N.N."/>
        </authorList>
    </citation>
    <scope>NUCLEOTIDE SEQUENCE [LARGE SCALE GENOMIC DNA]</scope>
    <source>
        <strain evidence="2 3">DSM 21668</strain>
    </source>
</reference>
<evidence type="ECO:0000313" key="2">
    <source>
        <dbReference type="EMBL" id="SDM41539.1"/>
    </source>
</evidence>
<name>A0A1G9T1F6_9BACT</name>
<keyword evidence="3" id="KW-1185">Reference proteome</keyword>
<dbReference type="EMBL" id="FNGS01000006">
    <property type="protein sequence ID" value="SDM41539.1"/>
    <property type="molecule type" value="Genomic_DNA"/>
</dbReference>
<dbReference type="AlphaFoldDB" id="A0A1G9T1F6"/>
<dbReference type="STRING" id="563176.SAMN04488090_3377"/>
<feature type="compositionally biased region" description="Acidic residues" evidence="1">
    <location>
        <begin position="51"/>
        <end position="69"/>
    </location>
</feature>
<accession>A0A1G9T1F6</accession>
<dbReference type="RefSeq" id="WP_093204808.1">
    <property type="nucleotide sequence ID" value="NZ_FNGS01000006.1"/>
</dbReference>
<feature type="region of interest" description="Disordered" evidence="1">
    <location>
        <begin position="42"/>
        <end position="79"/>
    </location>
</feature>
<evidence type="ECO:0000256" key="1">
    <source>
        <dbReference type="SAM" id="MobiDB-lite"/>
    </source>
</evidence>